<dbReference type="Gene3D" id="3.40.50.1820">
    <property type="entry name" value="alpha/beta hydrolase"/>
    <property type="match status" value="1"/>
</dbReference>
<dbReference type="PANTHER" id="PTHR11559">
    <property type="entry name" value="CARBOXYLESTERASE"/>
    <property type="match status" value="1"/>
</dbReference>
<reference evidence="2 3" key="1">
    <citation type="journal article" date="2018" name="Biotechnol. Adv.">
        <title>Improved genomic resources and new bioinformatic workflow for the carcinogenic parasite Clonorchis sinensis: Biotechnological implications.</title>
        <authorList>
            <person name="Wang D."/>
            <person name="Korhonen P.K."/>
            <person name="Gasser R.B."/>
            <person name="Young N.D."/>
        </authorList>
    </citation>
    <scope>NUCLEOTIDE SEQUENCE [LARGE SCALE GENOMIC DNA]</scope>
    <source>
        <strain evidence="2">Cs-k2</strain>
    </source>
</reference>
<dbReference type="InParanoid" id="A0A3R7GHI9"/>
<dbReference type="EMBL" id="NIRI02000042">
    <property type="protein sequence ID" value="KAG5447707.1"/>
    <property type="molecule type" value="Genomic_DNA"/>
</dbReference>
<organism evidence="2 3">
    <name type="scientific">Clonorchis sinensis</name>
    <name type="common">Chinese liver fluke</name>
    <dbReference type="NCBI Taxonomy" id="79923"/>
    <lineage>
        <taxon>Eukaryota</taxon>
        <taxon>Metazoa</taxon>
        <taxon>Spiralia</taxon>
        <taxon>Lophotrochozoa</taxon>
        <taxon>Platyhelminthes</taxon>
        <taxon>Trematoda</taxon>
        <taxon>Digenea</taxon>
        <taxon>Opisthorchiida</taxon>
        <taxon>Opisthorchiata</taxon>
        <taxon>Opisthorchiidae</taxon>
        <taxon>Clonorchis</taxon>
    </lineage>
</organism>
<feature type="domain" description="Carboxylesterase type B" evidence="1">
    <location>
        <begin position="85"/>
        <end position="561"/>
    </location>
</feature>
<reference evidence="2 3" key="2">
    <citation type="journal article" date="2021" name="Genomics">
        <title>High-quality reference genome for Clonorchis sinensis.</title>
        <authorList>
            <person name="Young N.D."/>
            <person name="Stroehlein A.J."/>
            <person name="Kinkar L."/>
            <person name="Wang T."/>
            <person name="Sohn W.M."/>
            <person name="Chang B.C.H."/>
            <person name="Kaur P."/>
            <person name="Weisz D."/>
            <person name="Dudchenko O."/>
            <person name="Aiden E.L."/>
            <person name="Korhonen P.K."/>
            <person name="Gasser R.B."/>
        </authorList>
    </citation>
    <scope>NUCLEOTIDE SEQUENCE [LARGE SCALE GENOMIC DNA]</scope>
    <source>
        <strain evidence="2">Cs-k2</strain>
    </source>
</reference>
<evidence type="ECO:0000313" key="3">
    <source>
        <dbReference type="Proteomes" id="UP000286415"/>
    </source>
</evidence>
<dbReference type="SUPFAM" id="SSF53474">
    <property type="entry name" value="alpha/beta-Hydrolases"/>
    <property type="match status" value="1"/>
</dbReference>
<dbReference type="STRING" id="79923.A0A3R7GHI9"/>
<sequence>MEGIAQSSRGADADNKFVNQSLWDEDTYGRSPSVSDLRVGGLRRRVSSACCLNVFLLLALLIAIAVIMYFLISPISGRTRPPVKSVVSTFCGIVQGTESNGVVSFLGLPYALPPLGQYRFKRPVELTTTRLCAQAWATNNFSANTNSYNATVYKSSCLQLSPVTDKVIGNEDCLYLNVFVPAMALTSSKTELRPVIVVLNGLFFTYGGASGLPVSQGQQPQPRTVELVDAIHVTLNYRIGPLGFLMHPETKEANIGLYDQLAALRWVRNNIGAFGGDAARVTLFGYGSGATCALALAFSSLGQNLFDNLWISAPAVRKPHCSLQEAVENSRRLYSCEPGSTRPCSNGLLADPKDIVRLWNWARIESWMKDSLFSLPSFAQIQGGAEQDWVDRILIVDHEMIDPKRWYRPIYHLSTVLGQTAHETALFVSPITVPFWDESFYRRYLINTLTSGTKIGQDMIDQYLIVSNKTTYCSHPSSSNSFGFDVEARMTGLITDARCTCPLAETVQQLASSHGNFVYHYYLFGQHRRFDPYSFTSFVSLSFHGWDGMVYLRGYTTHPDYIQSMLDQNDHDHMEDLGRQSDLLNTVMHEFSRTGRILSWNPVEPGNAPVNLIENGAVCTPPKFVEERCRLWKLVTNGNPLDLAWRS</sequence>
<dbReference type="InterPro" id="IPR019819">
    <property type="entry name" value="Carboxylesterase_B_CS"/>
</dbReference>
<gene>
    <name evidence="2" type="ORF">CSKR_111343</name>
</gene>
<dbReference type="OrthoDB" id="3200163at2759"/>
<proteinExistence type="predicted"/>
<dbReference type="InterPro" id="IPR029058">
    <property type="entry name" value="AB_hydrolase_fold"/>
</dbReference>
<dbReference type="InterPro" id="IPR050309">
    <property type="entry name" value="Type-B_Carboxylest/Lipase"/>
</dbReference>
<dbReference type="PROSITE" id="PS00941">
    <property type="entry name" value="CARBOXYLESTERASE_B_2"/>
    <property type="match status" value="1"/>
</dbReference>
<accession>A0A3R7GHI9</accession>
<evidence type="ECO:0000259" key="1">
    <source>
        <dbReference type="Pfam" id="PF00135"/>
    </source>
</evidence>
<dbReference type="InterPro" id="IPR002018">
    <property type="entry name" value="CarbesteraseB"/>
</dbReference>
<dbReference type="Pfam" id="PF00135">
    <property type="entry name" value="COesterase"/>
    <property type="match status" value="1"/>
</dbReference>
<protein>
    <submittedName>
        <fullName evidence="2">Para-nitrobenzyl esterase</fullName>
    </submittedName>
</protein>
<dbReference type="Proteomes" id="UP000286415">
    <property type="component" value="Unassembled WGS sequence"/>
</dbReference>
<evidence type="ECO:0000313" key="2">
    <source>
        <dbReference type="EMBL" id="KAG5447707.1"/>
    </source>
</evidence>
<keyword evidence="3" id="KW-1185">Reference proteome</keyword>
<dbReference type="AlphaFoldDB" id="A0A3R7GHI9"/>
<comment type="caution">
    <text evidence="2">The sequence shown here is derived from an EMBL/GenBank/DDBJ whole genome shotgun (WGS) entry which is preliminary data.</text>
</comment>
<dbReference type="FunCoup" id="A0A3R7GHI9">
    <property type="interactions" value="24"/>
</dbReference>
<name>A0A3R7GHI9_CLOSI</name>